<comment type="caution">
    <text evidence="2">The sequence shown here is derived from an EMBL/GenBank/DDBJ whole genome shotgun (WGS) entry which is preliminary data.</text>
</comment>
<dbReference type="Pfam" id="PF13560">
    <property type="entry name" value="HTH_31"/>
    <property type="match status" value="1"/>
</dbReference>
<dbReference type="AlphaFoldDB" id="A0A540VYR2"/>
<dbReference type="Proteomes" id="UP000319103">
    <property type="component" value="Unassembled WGS sequence"/>
</dbReference>
<dbReference type="OrthoDB" id="4966777at2"/>
<dbReference type="CDD" id="cd00093">
    <property type="entry name" value="HTH_XRE"/>
    <property type="match status" value="1"/>
</dbReference>
<dbReference type="EMBL" id="VIGB01000003">
    <property type="protein sequence ID" value="TQF01871.1"/>
    <property type="molecule type" value="Genomic_DNA"/>
</dbReference>
<gene>
    <name evidence="2" type="ORF">E6W39_05830</name>
</gene>
<evidence type="ECO:0000313" key="3">
    <source>
        <dbReference type="Proteomes" id="UP000319103"/>
    </source>
</evidence>
<dbReference type="Gene3D" id="1.10.260.40">
    <property type="entry name" value="lambda repressor-like DNA-binding domains"/>
    <property type="match status" value="1"/>
</dbReference>
<organism evidence="2 3">
    <name type="scientific">Kitasatospora acidiphila</name>
    <dbReference type="NCBI Taxonomy" id="2567942"/>
    <lineage>
        <taxon>Bacteria</taxon>
        <taxon>Bacillati</taxon>
        <taxon>Actinomycetota</taxon>
        <taxon>Actinomycetes</taxon>
        <taxon>Kitasatosporales</taxon>
        <taxon>Streptomycetaceae</taxon>
        <taxon>Kitasatospora</taxon>
    </lineage>
</organism>
<evidence type="ECO:0000256" key="1">
    <source>
        <dbReference type="SAM" id="MobiDB-lite"/>
    </source>
</evidence>
<protein>
    <submittedName>
        <fullName evidence="2">Helix-turn-helix domain-containing protein</fullName>
    </submittedName>
</protein>
<dbReference type="SUPFAM" id="SSF47413">
    <property type="entry name" value="lambda repressor-like DNA-binding domains"/>
    <property type="match status" value="1"/>
</dbReference>
<reference evidence="2 3" key="1">
    <citation type="submission" date="2019-06" db="EMBL/GenBank/DDBJ databases">
        <title>Description of Kitasatospora acidophila sp. nov. isolated from pine grove soil, and reclassification of Streptomyces novaecaesareae to Kitasatospora novaeceasareae comb. nov.</title>
        <authorList>
            <person name="Kim M.J."/>
        </authorList>
    </citation>
    <scope>NUCLEOTIDE SEQUENCE [LARGE SCALE GENOMIC DNA]</scope>
    <source>
        <strain evidence="2 3">MMS16-CNU292</strain>
    </source>
</reference>
<proteinExistence type="predicted"/>
<keyword evidence="3" id="KW-1185">Reference proteome</keyword>
<dbReference type="InterPro" id="IPR001387">
    <property type="entry name" value="Cro/C1-type_HTH"/>
</dbReference>
<dbReference type="GO" id="GO:0003677">
    <property type="term" value="F:DNA binding"/>
    <property type="evidence" value="ECO:0007669"/>
    <property type="project" value="InterPro"/>
</dbReference>
<dbReference type="InterPro" id="IPR010982">
    <property type="entry name" value="Lambda_DNA-bd_dom_sf"/>
</dbReference>
<accession>A0A540VYR2</accession>
<name>A0A540VYR2_9ACTN</name>
<feature type="region of interest" description="Disordered" evidence="1">
    <location>
        <begin position="1"/>
        <end position="26"/>
    </location>
</feature>
<sequence>MRSAAGQTGPPARQKGRGMAGEAGATVRRRQLGALLKRSRVTAGLSHDDVAGAMPGMSQPKLSRIENGRGAIKPDEVRALLALYK</sequence>
<evidence type="ECO:0000313" key="2">
    <source>
        <dbReference type="EMBL" id="TQF01871.1"/>
    </source>
</evidence>
<feature type="region of interest" description="Disordered" evidence="1">
    <location>
        <begin position="46"/>
        <end position="69"/>
    </location>
</feature>